<dbReference type="Gene3D" id="3.40.50.720">
    <property type="entry name" value="NAD(P)-binding Rossmann-like Domain"/>
    <property type="match status" value="1"/>
</dbReference>
<reference evidence="5 6" key="1">
    <citation type="submission" date="2014-11" db="EMBL/GenBank/DDBJ databases">
        <title>Genomics derived discovery of secondary metabolites biosynthetic gene clusters in Aspergillus ustus.</title>
        <authorList>
            <person name="Pi B."/>
            <person name="Dai F."/>
            <person name="Song X."/>
            <person name="Zhu C."/>
            <person name="Li H."/>
            <person name="Yu D."/>
        </authorList>
    </citation>
    <scope>NUCLEOTIDE SEQUENCE [LARGE SCALE GENOMIC DNA]</scope>
    <source>
        <strain evidence="5 6">3.3904</strain>
    </source>
</reference>
<dbReference type="GO" id="GO:0016616">
    <property type="term" value="F:oxidoreductase activity, acting on the CH-OH group of donors, NAD or NADP as acceptor"/>
    <property type="evidence" value="ECO:0007669"/>
    <property type="project" value="TreeGrafter"/>
</dbReference>
<evidence type="ECO:0008006" key="7">
    <source>
        <dbReference type="Google" id="ProtNLM"/>
    </source>
</evidence>
<keyword evidence="3" id="KW-0560">Oxidoreductase</keyword>
<evidence type="ECO:0000256" key="4">
    <source>
        <dbReference type="RuleBase" id="RU000363"/>
    </source>
</evidence>
<keyword evidence="6" id="KW-1185">Reference proteome</keyword>
<evidence type="ECO:0000256" key="3">
    <source>
        <dbReference type="ARBA" id="ARBA00023002"/>
    </source>
</evidence>
<organism evidence="5 6">
    <name type="scientific">Aspergillus ustus</name>
    <dbReference type="NCBI Taxonomy" id="40382"/>
    <lineage>
        <taxon>Eukaryota</taxon>
        <taxon>Fungi</taxon>
        <taxon>Dikarya</taxon>
        <taxon>Ascomycota</taxon>
        <taxon>Pezizomycotina</taxon>
        <taxon>Eurotiomycetes</taxon>
        <taxon>Eurotiomycetidae</taxon>
        <taxon>Eurotiales</taxon>
        <taxon>Aspergillaceae</taxon>
        <taxon>Aspergillus</taxon>
        <taxon>Aspergillus subgen. Nidulantes</taxon>
    </lineage>
</organism>
<protein>
    <recommendedName>
        <fullName evidence="7">Short-chain dehydrogenase</fullName>
    </recommendedName>
</protein>
<dbReference type="CDD" id="cd05233">
    <property type="entry name" value="SDR_c"/>
    <property type="match status" value="1"/>
</dbReference>
<dbReference type="PANTHER" id="PTHR42760:SF37">
    <property type="entry name" value="CLAVALDEHYDE DEHYDROGENASE"/>
    <property type="match status" value="1"/>
</dbReference>
<keyword evidence="2" id="KW-0521">NADP</keyword>
<accession>A0A0C1BW88</accession>
<evidence type="ECO:0000256" key="2">
    <source>
        <dbReference type="ARBA" id="ARBA00022857"/>
    </source>
</evidence>
<dbReference type="InterPro" id="IPR036291">
    <property type="entry name" value="NAD(P)-bd_dom_sf"/>
</dbReference>
<proteinExistence type="inferred from homology"/>
<dbReference type="Proteomes" id="UP000053475">
    <property type="component" value="Unassembled WGS sequence"/>
</dbReference>
<comment type="caution">
    <text evidence="5">The sequence shown here is derived from an EMBL/GenBank/DDBJ whole genome shotgun (WGS) entry which is preliminary data.</text>
</comment>
<dbReference type="PRINTS" id="PR00080">
    <property type="entry name" value="SDRFAMILY"/>
</dbReference>
<dbReference type="Pfam" id="PF00106">
    <property type="entry name" value="adh_short"/>
    <property type="match status" value="1"/>
</dbReference>
<dbReference type="PANTHER" id="PTHR42760">
    <property type="entry name" value="SHORT-CHAIN DEHYDROGENASES/REDUCTASES FAMILY MEMBER"/>
    <property type="match status" value="1"/>
</dbReference>
<dbReference type="PRINTS" id="PR00081">
    <property type="entry name" value="GDHRDH"/>
</dbReference>
<dbReference type="EMBL" id="JOMC01000036">
    <property type="protein sequence ID" value="KIA75806.1"/>
    <property type="molecule type" value="Genomic_DNA"/>
</dbReference>
<name>A0A0C1BW88_ASPUT</name>
<evidence type="ECO:0000256" key="1">
    <source>
        <dbReference type="ARBA" id="ARBA00006484"/>
    </source>
</evidence>
<dbReference type="InterPro" id="IPR002347">
    <property type="entry name" value="SDR_fam"/>
</dbReference>
<evidence type="ECO:0000313" key="5">
    <source>
        <dbReference type="EMBL" id="KIA75806.1"/>
    </source>
</evidence>
<dbReference type="SUPFAM" id="SSF51735">
    <property type="entry name" value="NAD(P)-binding Rossmann-fold domains"/>
    <property type="match status" value="1"/>
</dbReference>
<dbReference type="AlphaFoldDB" id="A0A0C1BW88"/>
<evidence type="ECO:0000313" key="6">
    <source>
        <dbReference type="Proteomes" id="UP000053475"/>
    </source>
</evidence>
<comment type="similarity">
    <text evidence="1 4">Belongs to the short-chain dehydrogenases/reductases (SDR) family.</text>
</comment>
<sequence>MADKDMVVKAMAFTEKVYRDVYPAIQPAQSSLSQAGKVIVITDATRGLGRGCAIAFAQAGPAAIVLPGEQSIDALAETEEEISAFAGDSATTEVLSIVAKVLDQSAIESAFERIVAQFGPPHVLVNNAGIALLGTIDESSIDDFWKVQVGFAESLRLSPDQAAGLISRQHVNVKGTIIVAKAFLKCIESAPEEQRTILNMTSVSLQHVPVMLDSYTISKTAIVKFTEFLAAQHPSITTISFDPGMRPTNTGDSLRLVKPFLFNTVELASGATVWLSSGDKKFLSGRYVLATWDVEELEARRQEIVEKNLLTSDLKRGDEPVGEMVIHP</sequence>
<gene>
    <name evidence="5" type="ORF">HK57_00420</name>
</gene>